<gene>
    <name evidence="3" type="ORF">C5167_038926</name>
</gene>
<dbReference type="PANTHER" id="PTHR31900">
    <property type="entry name" value="F-BOX/RNI SUPERFAMILY PROTEIN-RELATED"/>
    <property type="match status" value="1"/>
</dbReference>
<dbReference type="InterPro" id="IPR006566">
    <property type="entry name" value="FBD"/>
</dbReference>
<organism evidence="3 4">
    <name type="scientific">Papaver somniferum</name>
    <name type="common">Opium poppy</name>
    <dbReference type="NCBI Taxonomy" id="3469"/>
    <lineage>
        <taxon>Eukaryota</taxon>
        <taxon>Viridiplantae</taxon>
        <taxon>Streptophyta</taxon>
        <taxon>Embryophyta</taxon>
        <taxon>Tracheophyta</taxon>
        <taxon>Spermatophyta</taxon>
        <taxon>Magnoliopsida</taxon>
        <taxon>Ranunculales</taxon>
        <taxon>Papaveraceae</taxon>
        <taxon>Papaveroideae</taxon>
        <taxon>Papaver</taxon>
    </lineage>
</organism>
<protein>
    <recommendedName>
        <fullName evidence="2">FBD domain-containing protein</fullName>
    </recommendedName>
</protein>
<keyword evidence="4" id="KW-1185">Reference proteome</keyword>
<accession>A0A4Y7IF00</accession>
<feature type="domain" description="FBD" evidence="2">
    <location>
        <begin position="192"/>
        <end position="229"/>
    </location>
</feature>
<dbReference type="SUPFAM" id="SSF52047">
    <property type="entry name" value="RNI-like"/>
    <property type="match status" value="1"/>
</dbReference>
<evidence type="ECO:0000259" key="2">
    <source>
        <dbReference type="Pfam" id="PF08387"/>
    </source>
</evidence>
<reference evidence="3 4" key="1">
    <citation type="journal article" date="2018" name="Science">
        <title>The opium poppy genome and morphinan production.</title>
        <authorList>
            <person name="Guo L."/>
            <person name="Winzer T."/>
            <person name="Yang X."/>
            <person name="Li Y."/>
            <person name="Ning Z."/>
            <person name="He Z."/>
            <person name="Teodor R."/>
            <person name="Lu Y."/>
            <person name="Bowser T.A."/>
            <person name="Graham I.A."/>
            <person name="Ye K."/>
        </authorList>
    </citation>
    <scope>NUCLEOTIDE SEQUENCE [LARGE SCALE GENOMIC DNA]</scope>
    <source>
        <strain evidence="4">cv. HN1</strain>
        <tissue evidence="3">Leaves</tissue>
    </source>
</reference>
<name>A0A4Y7IF00_PAPSO</name>
<dbReference type="Pfam" id="PF08387">
    <property type="entry name" value="FBD"/>
    <property type="match status" value="1"/>
</dbReference>
<dbReference type="Proteomes" id="UP000316621">
    <property type="component" value="Chromosome 1"/>
</dbReference>
<feature type="compositionally biased region" description="Polar residues" evidence="1">
    <location>
        <begin position="322"/>
        <end position="336"/>
    </location>
</feature>
<evidence type="ECO:0000313" key="3">
    <source>
        <dbReference type="EMBL" id="RZC45985.1"/>
    </source>
</evidence>
<dbReference type="Gramene" id="RZC45985">
    <property type="protein sequence ID" value="RZC45985"/>
    <property type="gene ID" value="C5167_038926"/>
</dbReference>
<evidence type="ECO:0000313" key="4">
    <source>
        <dbReference type="Proteomes" id="UP000316621"/>
    </source>
</evidence>
<dbReference type="EMBL" id="CM010715">
    <property type="protein sequence ID" value="RZC45985.1"/>
    <property type="molecule type" value="Genomic_DNA"/>
</dbReference>
<dbReference type="InterPro" id="IPR050232">
    <property type="entry name" value="FBL13/AtMIF1-like"/>
</dbReference>
<evidence type="ECO:0000256" key="1">
    <source>
        <dbReference type="SAM" id="MobiDB-lite"/>
    </source>
</evidence>
<proteinExistence type="predicted"/>
<dbReference type="PANTHER" id="PTHR31900:SF27">
    <property type="entry name" value="FBD DOMAIN-CONTAINING PROTEIN"/>
    <property type="match status" value="1"/>
</dbReference>
<feature type="compositionally biased region" description="Polar residues" evidence="1">
    <location>
        <begin position="304"/>
        <end position="313"/>
    </location>
</feature>
<sequence>MFIDSLAFDDEKLTKQFFSSCPLLERLVITNCEFPEMDLNFSFPELWEFDLVKCSGSSKNGRQSVDSKIILCVPKLQHFLSNDYMSRNYHLGDMPSLVVADLYNNYELDVDDDDEAPEIDTELPAGVKELYVERLNKFFRVVHNVEDLTLSCLSLEKRISEHPMYPYFDEEIKVHSADVKDYWKVGLSLPAMLNHLKAVEIEGIEGRINELMFVELLLRNSIVLEELVLFSCNCEKYCKKPSDDKERRMKKFSKRLLKLPKAFAGSDFVLAKTTGGIMTSLVSEDRKSASKPRIRDANNGGFGKTTSNFTNKGRSTECFRRSVTTTRGNSANTNWDGKNKFPDGDT</sequence>
<dbReference type="AlphaFoldDB" id="A0A4Y7IF00"/>
<feature type="region of interest" description="Disordered" evidence="1">
    <location>
        <begin position="288"/>
        <end position="346"/>
    </location>
</feature>
<feature type="compositionally biased region" description="Basic and acidic residues" evidence="1">
    <location>
        <begin position="337"/>
        <end position="346"/>
    </location>
</feature>